<evidence type="ECO:0000313" key="3">
    <source>
        <dbReference type="Proteomes" id="UP000501048"/>
    </source>
</evidence>
<keyword evidence="1" id="KW-0175">Coiled coil</keyword>
<dbReference type="Proteomes" id="UP000501048">
    <property type="component" value="Chromosome"/>
</dbReference>
<organism evidence="2 3">
    <name type="scientific">Bacillus mojavensis</name>
    <dbReference type="NCBI Taxonomy" id="72360"/>
    <lineage>
        <taxon>Bacteria</taxon>
        <taxon>Bacillati</taxon>
        <taxon>Bacillota</taxon>
        <taxon>Bacilli</taxon>
        <taxon>Bacillales</taxon>
        <taxon>Bacillaceae</taxon>
        <taxon>Bacillus</taxon>
    </lineage>
</organism>
<sequence length="168" mass="19300">MNFRITAHAHKRLQSRFGIKNHRAAYVWVAEHLKDAEYLGIHVDENGREARMYGGKGIVIHIGVNDSNVITVYKARKHLGANLIKEAFATLKENVQAALKSNENLREELNEEIDYFRAEYKRTRSVAKRMAYQARINALQMRLDELPTESLDLKRDLYKAAEGVAAYV</sequence>
<gene>
    <name evidence="2" type="ORF">HC660_26960</name>
</gene>
<evidence type="ECO:0000256" key="1">
    <source>
        <dbReference type="SAM" id="Coils"/>
    </source>
</evidence>
<evidence type="ECO:0008006" key="4">
    <source>
        <dbReference type="Google" id="ProtNLM"/>
    </source>
</evidence>
<dbReference type="RefSeq" id="WP_168748445.1">
    <property type="nucleotide sequence ID" value="NZ_CP051464.1"/>
</dbReference>
<accession>A0ABX6LZM0</accession>
<reference evidence="2 3" key="1">
    <citation type="submission" date="2020-04" db="EMBL/GenBank/DDBJ databases">
        <title>Plant growth promoting and environmental Bacillus: genomic and epigenetic comparison.</title>
        <authorList>
            <person name="Reva O.N."/>
            <person name="Lutz S."/>
            <person name="Ahrens C.H."/>
        </authorList>
    </citation>
    <scope>NUCLEOTIDE SEQUENCE [LARGE SCALE GENOMIC DNA]</scope>
    <source>
        <strain evidence="2 3">UCMB5075</strain>
    </source>
</reference>
<dbReference type="GeneID" id="76983452"/>
<dbReference type="EMBL" id="CP051464">
    <property type="protein sequence ID" value="QJC97170.1"/>
    <property type="molecule type" value="Genomic_DNA"/>
</dbReference>
<keyword evidence="3" id="KW-1185">Reference proteome</keyword>
<proteinExistence type="predicted"/>
<protein>
    <recommendedName>
        <fullName evidence="4">Phage protein</fullName>
    </recommendedName>
</protein>
<feature type="coiled-coil region" evidence="1">
    <location>
        <begin position="88"/>
        <end position="119"/>
    </location>
</feature>
<name>A0ABX6LZM0_BACMO</name>
<evidence type="ECO:0000313" key="2">
    <source>
        <dbReference type="EMBL" id="QJC97170.1"/>
    </source>
</evidence>